<proteinExistence type="inferred from homology"/>
<evidence type="ECO:0000256" key="2">
    <source>
        <dbReference type="ARBA" id="ARBA00008644"/>
    </source>
</evidence>
<evidence type="ECO:0000256" key="6">
    <source>
        <dbReference type="ARBA" id="ARBA00022737"/>
    </source>
</evidence>
<dbReference type="AlphaFoldDB" id="B0DNR9"/>
<evidence type="ECO:0000256" key="1">
    <source>
        <dbReference type="ARBA" id="ARBA00004123"/>
    </source>
</evidence>
<evidence type="ECO:0000256" key="11">
    <source>
        <dbReference type="ARBA" id="ARBA00070631"/>
    </source>
</evidence>
<dbReference type="Gene3D" id="1.25.40.10">
    <property type="entry name" value="Tetratricopeptide repeat domain"/>
    <property type="match status" value="3"/>
</dbReference>
<evidence type="ECO:0000259" key="14">
    <source>
        <dbReference type="Pfam" id="PF23233"/>
    </source>
</evidence>
<dbReference type="SUPFAM" id="SSF48452">
    <property type="entry name" value="TPR-like"/>
    <property type="match status" value="3"/>
</dbReference>
<dbReference type="PANTHER" id="PTHR11246">
    <property type="entry name" value="PRE-MRNA SPLICING FACTOR"/>
    <property type="match status" value="1"/>
</dbReference>
<feature type="domain" description="Pre-mRNA-splicing factor Syf1/CRNKL1-like C-terminal HAT-repeats" evidence="13">
    <location>
        <begin position="223"/>
        <end position="311"/>
    </location>
</feature>
<comment type="similarity">
    <text evidence="2">Belongs to the crooked-neck family.</text>
</comment>
<dbReference type="FunFam" id="1.25.40.10:FF:000327">
    <property type="entry name" value="Pre-mRNA-splicing factor CLF1"/>
    <property type="match status" value="1"/>
</dbReference>
<evidence type="ECO:0000256" key="9">
    <source>
        <dbReference type="ARBA" id="ARBA00037040"/>
    </source>
</evidence>
<dbReference type="OrthoDB" id="541719at2759"/>
<dbReference type="SMART" id="SM00386">
    <property type="entry name" value="HAT"/>
    <property type="match status" value="14"/>
</dbReference>
<feature type="compositionally biased region" description="Acidic residues" evidence="12">
    <location>
        <begin position="579"/>
        <end position="593"/>
    </location>
</feature>
<reference evidence="15 16" key="1">
    <citation type="journal article" date="2008" name="Nature">
        <title>The genome of Laccaria bicolor provides insights into mycorrhizal symbiosis.</title>
        <authorList>
            <person name="Martin F."/>
            <person name="Aerts A."/>
            <person name="Ahren D."/>
            <person name="Brun A."/>
            <person name="Danchin E.G.J."/>
            <person name="Duchaussoy F."/>
            <person name="Gibon J."/>
            <person name="Kohler A."/>
            <person name="Lindquist E."/>
            <person name="Pereda V."/>
            <person name="Salamov A."/>
            <person name="Shapiro H.J."/>
            <person name="Wuyts J."/>
            <person name="Blaudez D."/>
            <person name="Buee M."/>
            <person name="Brokstein P."/>
            <person name="Canbaeck B."/>
            <person name="Cohen D."/>
            <person name="Courty P.E."/>
            <person name="Coutinho P.M."/>
            <person name="Delaruelle C."/>
            <person name="Detter J.C."/>
            <person name="Deveau A."/>
            <person name="DiFazio S."/>
            <person name="Duplessis S."/>
            <person name="Fraissinet-Tachet L."/>
            <person name="Lucic E."/>
            <person name="Frey-Klett P."/>
            <person name="Fourrey C."/>
            <person name="Feussner I."/>
            <person name="Gay G."/>
            <person name="Grimwood J."/>
            <person name="Hoegger P.J."/>
            <person name="Jain P."/>
            <person name="Kilaru S."/>
            <person name="Labbe J."/>
            <person name="Lin Y.C."/>
            <person name="Legue V."/>
            <person name="Le Tacon F."/>
            <person name="Marmeisse R."/>
            <person name="Melayah D."/>
            <person name="Montanini B."/>
            <person name="Muratet M."/>
            <person name="Nehls U."/>
            <person name="Niculita-Hirzel H."/>
            <person name="Oudot-Le Secq M.P."/>
            <person name="Peter M."/>
            <person name="Quesneville H."/>
            <person name="Rajashekar B."/>
            <person name="Reich M."/>
            <person name="Rouhier N."/>
            <person name="Schmutz J."/>
            <person name="Yin T."/>
            <person name="Chalot M."/>
            <person name="Henrissat B."/>
            <person name="Kuees U."/>
            <person name="Lucas S."/>
            <person name="Van de Peer Y."/>
            <person name="Podila G.K."/>
            <person name="Polle A."/>
            <person name="Pukkila P.J."/>
            <person name="Richardson P.M."/>
            <person name="Rouze P."/>
            <person name="Sanders I.R."/>
            <person name="Stajich J.E."/>
            <person name="Tunlid A."/>
            <person name="Tuskan G."/>
            <person name="Grigoriev I.V."/>
        </authorList>
    </citation>
    <scope>NUCLEOTIDE SEQUENCE [LARGE SCALE GENOMIC DNA]</scope>
    <source>
        <strain evidence="16">S238N-H82 / ATCC MYA-4686</strain>
    </source>
</reference>
<dbReference type="InterPro" id="IPR011990">
    <property type="entry name" value="TPR-like_helical_dom_sf"/>
</dbReference>
<dbReference type="STRING" id="486041.B0DNR9"/>
<keyword evidence="6" id="KW-0677">Repeat</keyword>
<keyword evidence="7" id="KW-0508">mRNA splicing</keyword>
<dbReference type="InterPro" id="IPR045075">
    <property type="entry name" value="Syf1-like"/>
</dbReference>
<evidence type="ECO:0000256" key="5">
    <source>
        <dbReference type="ARBA" id="ARBA00022728"/>
    </source>
</evidence>
<dbReference type="PANTHER" id="PTHR11246:SF3">
    <property type="entry name" value="CROOKED NECK-LIKE PROTEIN 1"/>
    <property type="match status" value="1"/>
</dbReference>
<dbReference type="FunCoup" id="B0DNR9">
    <property type="interactions" value="702"/>
</dbReference>
<feature type="region of interest" description="Disordered" evidence="12">
    <location>
        <begin position="574"/>
        <end position="600"/>
    </location>
</feature>
<feature type="domain" description="Pre-mRNA-splicing factor Syf1-like N-terminal HAT-repeats" evidence="14">
    <location>
        <begin position="59"/>
        <end position="204"/>
    </location>
</feature>
<keyword evidence="16" id="KW-1185">Reference proteome</keyword>
<evidence type="ECO:0000256" key="8">
    <source>
        <dbReference type="ARBA" id="ARBA00023242"/>
    </source>
</evidence>
<evidence type="ECO:0000256" key="4">
    <source>
        <dbReference type="ARBA" id="ARBA00022664"/>
    </source>
</evidence>
<dbReference type="Proteomes" id="UP000001194">
    <property type="component" value="Unassembled WGS sequence"/>
</dbReference>
<evidence type="ECO:0000256" key="10">
    <source>
        <dbReference type="ARBA" id="ARBA00039167"/>
    </source>
</evidence>
<dbReference type="Pfam" id="PF23233">
    <property type="entry name" value="HAT_Syf1_CNRKL1_N"/>
    <property type="match status" value="1"/>
</dbReference>
<comment type="subunit">
    <text evidence="3">Associated with the spliceosome.</text>
</comment>
<evidence type="ECO:0000256" key="3">
    <source>
        <dbReference type="ARBA" id="ARBA00011524"/>
    </source>
</evidence>
<dbReference type="RefSeq" id="XP_001885553.1">
    <property type="nucleotide sequence ID" value="XM_001885518.1"/>
</dbReference>
<dbReference type="GO" id="GO:0000245">
    <property type="term" value="P:spliceosomal complex assembly"/>
    <property type="evidence" value="ECO:0007669"/>
    <property type="project" value="TreeGrafter"/>
</dbReference>
<dbReference type="InterPro" id="IPR003107">
    <property type="entry name" value="HAT"/>
</dbReference>
<evidence type="ECO:0000259" key="13">
    <source>
        <dbReference type="Pfam" id="PF23231"/>
    </source>
</evidence>
<name>B0DNR9_LACBS</name>
<dbReference type="GO" id="GO:0071011">
    <property type="term" value="C:precatalytic spliceosome"/>
    <property type="evidence" value="ECO:0007669"/>
    <property type="project" value="TreeGrafter"/>
</dbReference>
<feature type="region of interest" description="Disordered" evidence="12">
    <location>
        <begin position="727"/>
        <end position="751"/>
    </location>
</feature>
<dbReference type="HOGENOM" id="CLU_011554_1_0_1"/>
<organism evidence="16">
    <name type="scientific">Laccaria bicolor (strain S238N-H82 / ATCC MYA-4686)</name>
    <name type="common">Bicoloured deceiver</name>
    <name type="synonym">Laccaria laccata var. bicolor</name>
    <dbReference type="NCBI Taxonomy" id="486041"/>
    <lineage>
        <taxon>Eukaryota</taxon>
        <taxon>Fungi</taxon>
        <taxon>Dikarya</taxon>
        <taxon>Basidiomycota</taxon>
        <taxon>Agaricomycotina</taxon>
        <taxon>Agaricomycetes</taxon>
        <taxon>Agaricomycetidae</taxon>
        <taxon>Agaricales</taxon>
        <taxon>Agaricineae</taxon>
        <taxon>Hydnangiaceae</taxon>
        <taxon>Laccaria</taxon>
    </lineage>
</organism>
<dbReference type="Pfam" id="PF23231">
    <property type="entry name" value="HAT_Syf1_CNRKL1_C"/>
    <property type="match status" value="2"/>
</dbReference>
<comment type="function">
    <text evidence="9">Involved in pre-mRNA splicing and cell cycle progression. Required for the spliceosome assembly and initiation of the DNA replication.</text>
</comment>
<evidence type="ECO:0000256" key="12">
    <source>
        <dbReference type="SAM" id="MobiDB-lite"/>
    </source>
</evidence>
<dbReference type="InterPro" id="IPR055433">
    <property type="entry name" value="HAT_Syf1-like_N"/>
</dbReference>
<evidence type="ECO:0000313" key="16">
    <source>
        <dbReference type="Proteomes" id="UP000001194"/>
    </source>
</evidence>
<dbReference type="InterPro" id="IPR055430">
    <property type="entry name" value="HAT_Syf1_CNRKL1_C"/>
</dbReference>
<dbReference type="FunFam" id="1.25.40.10:FF:000639">
    <property type="entry name" value="Pre-mRNA-splicing factor CLF1"/>
    <property type="match status" value="1"/>
</dbReference>
<gene>
    <name evidence="15" type="ORF">LACBIDRAFT_306807</name>
</gene>
<dbReference type="GO" id="GO:0071014">
    <property type="term" value="C:post-mRNA release spliceosomal complex"/>
    <property type="evidence" value="ECO:0007669"/>
    <property type="project" value="TreeGrafter"/>
</dbReference>
<dbReference type="GO" id="GO:0000974">
    <property type="term" value="C:Prp19 complex"/>
    <property type="evidence" value="ECO:0007669"/>
    <property type="project" value="TreeGrafter"/>
</dbReference>
<dbReference type="GO" id="GO:0071007">
    <property type="term" value="C:U2-type catalytic step 2 spliceosome"/>
    <property type="evidence" value="ECO:0007669"/>
    <property type="project" value="TreeGrafter"/>
</dbReference>
<keyword evidence="8" id="KW-0539">Nucleus</keyword>
<dbReference type="GeneID" id="6081262"/>
<dbReference type="InParanoid" id="B0DNR9"/>
<accession>B0DNR9</accession>
<evidence type="ECO:0000256" key="7">
    <source>
        <dbReference type="ARBA" id="ARBA00023187"/>
    </source>
</evidence>
<sequence length="751" mass="87534">MQDGRAPRIKNRAPAAIQITAEQLLREAQERQETAFRAPKQRVEDFEELNEYRGRKRREFEERIRRTRGSIKEWLQYANWEASQNEFARSRSIFERALDVDPRSIQLWLSYTEMELKSRNVQHARNLFDRAVTLLPRVDQLWYKYVYLEELLQNVPGARQVFERWMQWEPDDKAWQAYIKLEERYQELDRASTIYERWIAVRPEPRVWVKWGKFEEDRGRADKAREVFQTALEFYGDEEEQVERAQAVFSAFAKMETRLKEYERARVIYKFALARIPRSKSAGLYASYTKFEKQHGTRSSLESTVLGKRRIQYEEELAHDGRNYDVWFDYARLEEAAWRDLKDEGSTQEELVSSSARVREVYERAVAQVPPGGEKRHWRRYIFLWLDYALFEEIETKDYTRARQIYQTALNLVPHKQFTFAKLWLMFAKFEIRRLELPAARKILGTAIGLCPKEALFKGYIDVEVELREFDRARRLYEKYLEYDAANAPAWIKFAELEAQLQDFARTRAIFELGVSQSPLSMPEVLWKAYIDFEIEEGERATARSLYERLIALSGHVKVWISYALFEAEPIPIPRAEREEEEEEEEDEEEDEEAERKMVPGDPVLARQVLERGYKDLKSKGLKSERVALLEVWKTFEAGHGSAQDVAKVEGMMPIVSKKRHVDQETGQTVEDWDLVFADDERESNPTSFKFLQMAHAWKQTQGKGGPGAGGGGGGILAGFKAATKAASAAAASQDDDALSDVASSHGGESD</sequence>
<keyword evidence="4" id="KW-0507">mRNA processing</keyword>
<comment type="subcellular location">
    <subcellularLocation>
        <location evidence="1">Nucleus</location>
    </subcellularLocation>
</comment>
<feature type="domain" description="Pre-mRNA-splicing factor Syf1/CRNKL1-like C-terminal HAT-repeats" evidence="13">
    <location>
        <begin position="361"/>
        <end position="596"/>
    </location>
</feature>
<dbReference type="EMBL" id="DS547122">
    <property type="protein sequence ID" value="EDR03700.1"/>
    <property type="molecule type" value="Genomic_DNA"/>
</dbReference>
<evidence type="ECO:0000313" key="15">
    <source>
        <dbReference type="EMBL" id="EDR03700.1"/>
    </source>
</evidence>
<protein>
    <recommendedName>
        <fullName evidence="10">Pre-mRNA-splicing factor CLF1</fullName>
    </recommendedName>
    <alternativeName>
        <fullName evidence="11">Pre-mRNA-splicing factor clf1</fullName>
    </alternativeName>
</protein>
<dbReference type="KEGG" id="lbc:LACBIDRAFT_306807"/>
<keyword evidence="5" id="KW-0747">Spliceosome</keyword>